<feature type="transmembrane region" description="Helical" evidence="1">
    <location>
        <begin position="142"/>
        <end position="165"/>
    </location>
</feature>
<dbReference type="GO" id="GO:0031505">
    <property type="term" value="P:fungal-type cell wall organization"/>
    <property type="evidence" value="ECO:0007669"/>
    <property type="project" value="TreeGrafter"/>
</dbReference>
<keyword evidence="1" id="KW-0812">Transmembrane</keyword>
<protein>
    <submittedName>
        <fullName evidence="2">Uncharacterized protein</fullName>
    </submittedName>
</protein>
<feature type="transmembrane region" description="Helical" evidence="1">
    <location>
        <begin position="7"/>
        <end position="27"/>
    </location>
</feature>
<reference evidence="2 3" key="1">
    <citation type="journal article" date="2016" name="Proc. Natl. Acad. Sci. U.S.A.">
        <title>Comparative genomics of biotechnologically important yeasts.</title>
        <authorList>
            <person name="Riley R."/>
            <person name="Haridas S."/>
            <person name="Wolfe K.H."/>
            <person name="Lopes M.R."/>
            <person name="Hittinger C.T."/>
            <person name="Goeker M."/>
            <person name="Salamov A.A."/>
            <person name="Wisecaver J.H."/>
            <person name="Long T.M."/>
            <person name="Calvey C.H."/>
            <person name="Aerts A.L."/>
            <person name="Barry K.W."/>
            <person name="Choi C."/>
            <person name="Clum A."/>
            <person name="Coughlan A.Y."/>
            <person name="Deshpande S."/>
            <person name="Douglass A.P."/>
            <person name="Hanson S.J."/>
            <person name="Klenk H.-P."/>
            <person name="LaButti K.M."/>
            <person name="Lapidus A."/>
            <person name="Lindquist E.A."/>
            <person name="Lipzen A.M."/>
            <person name="Meier-Kolthoff J.P."/>
            <person name="Ohm R.A."/>
            <person name="Otillar R.P."/>
            <person name="Pangilinan J.L."/>
            <person name="Peng Y."/>
            <person name="Rokas A."/>
            <person name="Rosa C.A."/>
            <person name="Scheuner C."/>
            <person name="Sibirny A.A."/>
            <person name="Slot J.C."/>
            <person name="Stielow J.B."/>
            <person name="Sun H."/>
            <person name="Kurtzman C.P."/>
            <person name="Blackwell M."/>
            <person name="Grigoriev I.V."/>
            <person name="Jeffries T.W."/>
        </authorList>
    </citation>
    <scope>NUCLEOTIDE SEQUENCE [LARGE SCALE GENOMIC DNA]</scope>
    <source>
        <strain evidence="3">ATCC 58044 / CBS 1984 / NCYC 433 / NRRL Y-366-8</strain>
    </source>
</reference>
<dbReference type="PANTHER" id="PTHR28019">
    <property type="entry name" value="CELL MEMBRANE PROTEIN YLR413W-RELATED"/>
    <property type="match status" value="1"/>
</dbReference>
<evidence type="ECO:0000256" key="1">
    <source>
        <dbReference type="SAM" id="Phobius"/>
    </source>
</evidence>
<dbReference type="Proteomes" id="UP000094112">
    <property type="component" value="Unassembled WGS sequence"/>
</dbReference>
<dbReference type="InterPro" id="IPR052413">
    <property type="entry name" value="SUR7_domain"/>
</dbReference>
<evidence type="ECO:0000313" key="2">
    <source>
        <dbReference type="EMBL" id="ODQ62704.1"/>
    </source>
</evidence>
<dbReference type="AlphaFoldDB" id="A0A1E3PBV8"/>
<dbReference type="Pfam" id="PF06687">
    <property type="entry name" value="SUR7"/>
    <property type="match status" value="1"/>
</dbReference>
<name>A0A1E3PBV8_WICAA</name>
<feature type="transmembrane region" description="Helical" evidence="1">
    <location>
        <begin position="172"/>
        <end position="199"/>
    </location>
</feature>
<dbReference type="InterPro" id="IPR009571">
    <property type="entry name" value="SUR7/Rim9-like_fungi"/>
</dbReference>
<dbReference type="OrthoDB" id="4480814at2759"/>
<accession>A0A1E3PBV8</accession>
<dbReference type="GO" id="GO:0051285">
    <property type="term" value="C:cell cortex of cell tip"/>
    <property type="evidence" value="ECO:0007669"/>
    <property type="project" value="TreeGrafter"/>
</dbReference>
<dbReference type="PANTHER" id="PTHR28019:SF2">
    <property type="entry name" value="CELL MEMBRANE PROTEIN YLR413W-RELATED"/>
    <property type="match status" value="1"/>
</dbReference>
<keyword evidence="1" id="KW-1133">Transmembrane helix</keyword>
<feature type="transmembrane region" description="Helical" evidence="1">
    <location>
        <begin position="219"/>
        <end position="244"/>
    </location>
</feature>
<dbReference type="EMBL" id="KV454208">
    <property type="protein sequence ID" value="ODQ62704.1"/>
    <property type="molecule type" value="Genomic_DNA"/>
</dbReference>
<gene>
    <name evidence="2" type="ORF">WICANDRAFT_25003</name>
</gene>
<sequence>MVSCGRFFVVLIPLIFSIGALVLGALACAGSTKNMNPVNQIYMFRLNVTDINLSSVFSGVSIQASDIGLSDIYSIGMWGYCKGDNDNGNYQVKNCSSPKAMYLFDPVKILSEDLDSNLSMNDLKLPDKIENYIKTAKIVSKIIFLTTIIGVVGSFVTAVLILLSFCSHAVSCIATIFGIISFLGLGIGAAASTGAYSIVKKYFNDATSEYGISGTLSNYRFYGLIWAATVVALIACFLNFFAICCGRTASRRTKVVEVEKEPFMGYQERNVV</sequence>
<dbReference type="RefSeq" id="XP_019041911.1">
    <property type="nucleotide sequence ID" value="XM_019181083.1"/>
</dbReference>
<proteinExistence type="predicted"/>
<keyword evidence="1" id="KW-0472">Membrane</keyword>
<evidence type="ECO:0000313" key="3">
    <source>
        <dbReference type="Proteomes" id="UP000094112"/>
    </source>
</evidence>
<keyword evidence="3" id="KW-1185">Reference proteome</keyword>
<dbReference type="PROSITE" id="PS51257">
    <property type="entry name" value="PROKAR_LIPOPROTEIN"/>
    <property type="match status" value="1"/>
</dbReference>
<dbReference type="GeneID" id="30198329"/>
<dbReference type="GO" id="GO:0005886">
    <property type="term" value="C:plasma membrane"/>
    <property type="evidence" value="ECO:0007669"/>
    <property type="project" value="InterPro"/>
</dbReference>
<organism evidence="2 3">
    <name type="scientific">Wickerhamomyces anomalus (strain ATCC 58044 / CBS 1984 / NCYC 433 / NRRL Y-366-8)</name>
    <name type="common">Yeast</name>
    <name type="synonym">Hansenula anomala</name>
    <dbReference type="NCBI Taxonomy" id="683960"/>
    <lineage>
        <taxon>Eukaryota</taxon>
        <taxon>Fungi</taxon>
        <taxon>Dikarya</taxon>
        <taxon>Ascomycota</taxon>
        <taxon>Saccharomycotina</taxon>
        <taxon>Saccharomycetes</taxon>
        <taxon>Phaffomycetales</taxon>
        <taxon>Wickerhamomycetaceae</taxon>
        <taxon>Wickerhamomyces</taxon>
    </lineage>
</organism>